<reference evidence="2 3" key="1">
    <citation type="submission" date="2016-10" db="EMBL/GenBank/DDBJ databases">
        <title>Reductive evolution of mitochondrial metabolism and differential evolution of invasion-related proteins in Cryptosporidium.</title>
        <authorList>
            <person name="Liu S."/>
            <person name="Roellig D.M."/>
            <person name="Guo Y."/>
            <person name="Li N."/>
            <person name="Frace M.A."/>
            <person name="Tang K."/>
            <person name="Zhang L."/>
            <person name="Feng Y."/>
            <person name="Xiao L."/>
        </authorList>
    </citation>
    <scope>NUCLEOTIDE SEQUENCE [LARGE SCALE GENOMIC DNA]</scope>
    <source>
        <strain evidence="2">30847</strain>
    </source>
</reference>
<dbReference type="SMART" id="SM00185">
    <property type="entry name" value="ARM"/>
    <property type="match status" value="3"/>
</dbReference>
<dbReference type="EMBL" id="LRBS01000064">
    <property type="protein sequence ID" value="OII76417.1"/>
    <property type="molecule type" value="Genomic_DNA"/>
</dbReference>
<dbReference type="InterPro" id="IPR016024">
    <property type="entry name" value="ARM-type_fold"/>
</dbReference>
<feature type="repeat" description="ARM" evidence="1">
    <location>
        <begin position="106"/>
        <end position="138"/>
    </location>
</feature>
<dbReference type="Proteomes" id="UP000186804">
    <property type="component" value="Unassembled WGS sequence"/>
</dbReference>
<dbReference type="RefSeq" id="XP_067068263.1">
    <property type="nucleotide sequence ID" value="XM_067210466.1"/>
</dbReference>
<evidence type="ECO:0000313" key="3">
    <source>
        <dbReference type="Proteomes" id="UP000186804"/>
    </source>
</evidence>
<dbReference type="PROSITE" id="PS50176">
    <property type="entry name" value="ARM_REPEAT"/>
    <property type="match status" value="1"/>
</dbReference>
<comment type="caution">
    <text evidence="2">The sequence shown here is derived from an EMBL/GenBank/DDBJ whole genome shotgun (WGS) entry which is preliminary data.</text>
</comment>
<evidence type="ECO:0000313" key="2">
    <source>
        <dbReference type="EMBL" id="OII76417.1"/>
    </source>
</evidence>
<keyword evidence="3" id="KW-1185">Reference proteome</keyword>
<sequence length="273" mass="30235">MGNVLARECCVGRDNEEARRKAQLEIEKSVNNIDDISKFDAAYDKHDIAAFIGLLQSSQPIDKLDEPMHPWAADPRTVGALAATQLAILAARDNQPELKDEIRMKGGIPALLELLKSKEEDRIDAAVVALSFLSVNNAKCCLEMFKCGILPYLVKCMASDIDGLRAASAQTARNIFILGNSQRKEFLRLGGVPLLINLLNKPKENIDKPESWYTPLEAIYHIEDFIVDQNEELLEYTRAVKKAGVAEKLKILTSCSNKDVSEAAEILLARVAE</sequence>
<organism evidence="2 3">
    <name type="scientific">Cryptosporidium andersoni</name>
    <dbReference type="NCBI Taxonomy" id="117008"/>
    <lineage>
        <taxon>Eukaryota</taxon>
        <taxon>Sar</taxon>
        <taxon>Alveolata</taxon>
        <taxon>Apicomplexa</taxon>
        <taxon>Conoidasida</taxon>
        <taxon>Coccidia</taxon>
        <taxon>Eucoccidiorida</taxon>
        <taxon>Eimeriorina</taxon>
        <taxon>Cryptosporidiidae</taxon>
        <taxon>Cryptosporidium</taxon>
    </lineage>
</organism>
<evidence type="ECO:0000256" key="1">
    <source>
        <dbReference type="PROSITE-ProRule" id="PRU00259"/>
    </source>
</evidence>
<dbReference type="VEuPathDB" id="CryptoDB:cand_002180"/>
<protein>
    <submittedName>
        <fullName evidence="2">Armadillo beta-catenin-like repeat family protein</fullName>
    </submittedName>
</protein>
<accession>A0A1J4MQ96</accession>
<dbReference type="Gene3D" id="1.25.10.10">
    <property type="entry name" value="Leucine-rich Repeat Variant"/>
    <property type="match status" value="1"/>
</dbReference>
<dbReference type="SUPFAM" id="SSF48371">
    <property type="entry name" value="ARM repeat"/>
    <property type="match status" value="1"/>
</dbReference>
<dbReference type="InterPro" id="IPR011989">
    <property type="entry name" value="ARM-like"/>
</dbReference>
<dbReference type="OrthoDB" id="7537227at2759"/>
<proteinExistence type="predicted"/>
<name>A0A1J4MQ96_9CRYT</name>
<dbReference type="AlphaFoldDB" id="A0A1J4MQ96"/>
<dbReference type="InterPro" id="IPR000225">
    <property type="entry name" value="Armadillo"/>
</dbReference>
<gene>
    <name evidence="2" type="ORF">cand_002180</name>
</gene>
<dbReference type="GeneID" id="92364403"/>